<dbReference type="AlphaFoldDB" id="A0AAE3ZZ32"/>
<dbReference type="Proteomes" id="UP001183629">
    <property type="component" value="Unassembled WGS sequence"/>
</dbReference>
<gene>
    <name evidence="1" type="ORF">J2S44_008129</name>
</gene>
<evidence type="ECO:0000313" key="2">
    <source>
        <dbReference type="Proteomes" id="UP001183629"/>
    </source>
</evidence>
<organism evidence="1 2">
    <name type="scientific">Catenuloplanes niger</name>
    <dbReference type="NCBI Taxonomy" id="587534"/>
    <lineage>
        <taxon>Bacteria</taxon>
        <taxon>Bacillati</taxon>
        <taxon>Actinomycetota</taxon>
        <taxon>Actinomycetes</taxon>
        <taxon>Micromonosporales</taxon>
        <taxon>Micromonosporaceae</taxon>
        <taxon>Catenuloplanes</taxon>
    </lineage>
</organism>
<reference evidence="1 2" key="1">
    <citation type="submission" date="2023-07" db="EMBL/GenBank/DDBJ databases">
        <title>Sequencing the genomes of 1000 actinobacteria strains.</title>
        <authorList>
            <person name="Klenk H.-P."/>
        </authorList>
    </citation>
    <scope>NUCLEOTIDE SEQUENCE [LARGE SCALE GENOMIC DNA]</scope>
    <source>
        <strain evidence="1 2">DSM 44711</strain>
    </source>
</reference>
<protein>
    <submittedName>
        <fullName evidence="1">Uncharacterized protein</fullName>
    </submittedName>
</protein>
<sequence>MEIISLTGPDSHRLTMAPGVGSCTLGPRGELRVAPGDHIDWTVFDRFSTPAGSPWPRWFGYEGDDTGWVAWSRNRPIEGFTWTPRTAHDLDAGDARVGDLAVTLRHAPLRLVLPPGRFAAAGDLTLLTPLLPAGADCPPLHFAPDTAPTPAVPCALPPLPALAAATSVTVAVPPLRQPFDCATLLQFPGVRHLVLSGSLTNVGALAALTGLTGLELRYVPDLSDLPPLDGWPGLTRLIVWNADDRAVRRLRAELRRSTREWAYFSVSKPRTAEWFRTEYGLPFAGWPVRSARGAVRAYRAAEASIRDAATEADVEAAVHVFVRAINRLTRIETTEREDTAAAVRLLTVATPLGDLSAAAESWYDAVRMF</sequence>
<accession>A0AAE3ZZ32</accession>
<comment type="caution">
    <text evidence="1">The sequence shown here is derived from an EMBL/GenBank/DDBJ whole genome shotgun (WGS) entry which is preliminary data.</text>
</comment>
<evidence type="ECO:0000313" key="1">
    <source>
        <dbReference type="EMBL" id="MDR7327879.1"/>
    </source>
</evidence>
<proteinExistence type="predicted"/>
<name>A0AAE3ZZ32_9ACTN</name>
<dbReference type="EMBL" id="JAVDYC010000001">
    <property type="protein sequence ID" value="MDR7327879.1"/>
    <property type="molecule type" value="Genomic_DNA"/>
</dbReference>
<keyword evidence="2" id="KW-1185">Reference proteome</keyword>
<dbReference type="RefSeq" id="WP_310428594.1">
    <property type="nucleotide sequence ID" value="NZ_JAVDYC010000001.1"/>
</dbReference>